<gene>
    <name evidence="1" type="ORF">AKJ31_21635</name>
</gene>
<organism evidence="1 2">
    <name type="scientific">Vibrio hepatarius</name>
    <dbReference type="NCBI Taxonomy" id="171383"/>
    <lineage>
        <taxon>Bacteria</taxon>
        <taxon>Pseudomonadati</taxon>
        <taxon>Pseudomonadota</taxon>
        <taxon>Gammaproteobacteria</taxon>
        <taxon>Vibrionales</taxon>
        <taxon>Vibrionaceae</taxon>
        <taxon>Vibrio</taxon>
        <taxon>Vibrio oreintalis group</taxon>
    </lineage>
</organism>
<name>A0A0M0HTJ1_9VIBR</name>
<dbReference type="Proteomes" id="UP000037530">
    <property type="component" value="Unassembled WGS sequence"/>
</dbReference>
<keyword evidence="2" id="KW-1185">Reference proteome</keyword>
<dbReference type="STRING" id="171383.AKJ31_21635"/>
<dbReference type="AlphaFoldDB" id="A0A0M0HTJ1"/>
<comment type="caution">
    <text evidence="1">The sequence shown here is derived from an EMBL/GenBank/DDBJ whole genome shotgun (WGS) entry which is preliminary data.</text>
</comment>
<accession>A0A0M0HTJ1</accession>
<sequence length="169" mass="18712">MLEKLSDNQMLAVAVVSHVYYHRDPMSLIANSETDSGVAKLKFWVDTHSGRVTSTPLNSQVHSLLKSPRVELPHVEVPIHSIAQSNDMTMPSGRRGFVHSVLSHLVTAQWSKEVKLESIGLTSEDCKNLRSKLLTPKVTPRGTECAQQVLDNVILPVLINDMPSDSKVH</sequence>
<evidence type="ECO:0000313" key="2">
    <source>
        <dbReference type="Proteomes" id="UP000037530"/>
    </source>
</evidence>
<dbReference type="EMBL" id="LHPI01000037">
    <property type="protein sequence ID" value="KOO05207.1"/>
    <property type="molecule type" value="Genomic_DNA"/>
</dbReference>
<dbReference type="RefSeq" id="WP_053411085.1">
    <property type="nucleotide sequence ID" value="NZ_LHPI01000037.1"/>
</dbReference>
<dbReference type="PATRIC" id="fig|171383.3.peg.4412"/>
<protein>
    <submittedName>
        <fullName evidence="1">Uncharacterized protein</fullName>
    </submittedName>
</protein>
<evidence type="ECO:0000313" key="1">
    <source>
        <dbReference type="EMBL" id="KOO05207.1"/>
    </source>
</evidence>
<reference evidence="2" key="1">
    <citation type="submission" date="2015-08" db="EMBL/GenBank/DDBJ databases">
        <title>Vibrio galatheae sp. nov., a novel member of the Vibrionaceae family isolated from the Solomon Islands.</title>
        <authorList>
            <person name="Giubergia S."/>
            <person name="Machado H."/>
            <person name="Mateiu R.V."/>
            <person name="Gram L."/>
        </authorList>
    </citation>
    <scope>NUCLEOTIDE SEQUENCE [LARGE SCALE GENOMIC DNA]</scope>
    <source>
        <strain evidence="2">DSM 19134</strain>
    </source>
</reference>
<proteinExistence type="predicted"/>